<dbReference type="InterPro" id="IPR000086">
    <property type="entry name" value="NUDIX_hydrolase_dom"/>
</dbReference>
<reference evidence="3 4" key="1">
    <citation type="journal article" date="2016" name="Nat. Commun.">
        <title>Thousands of microbial genomes shed light on interconnected biogeochemical processes in an aquifer system.</title>
        <authorList>
            <person name="Anantharaman K."/>
            <person name="Brown C.T."/>
            <person name="Hug L.A."/>
            <person name="Sharon I."/>
            <person name="Castelle C.J."/>
            <person name="Probst A.J."/>
            <person name="Thomas B.C."/>
            <person name="Singh A."/>
            <person name="Wilkins M.J."/>
            <person name="Karaoz U."/>
            <person name="Brodie E.L."/>
            <person name="Williams K.H."/>
            <person name="Hubbard S.S."/>
            <person name="Banfield J.F."/>
        </authorList>
    </citation>
    <scope>NUCLEOTIDE SEQUENCE [LARGE SCALE GENOMIC DNA]</scope>
</reference>
<dbReference type="InterPro" id="IPR020084">
    <property type="entry name" value="NUDIX_hydrolase_CS"/>
</dbReference>
<dbReference type="Pfam" id="PF00293">
    <property type="entry name" value="NUDIX"/>
    <property type="match status" value="1"/>
</dbReference>
<dbReference type="PROSITE" id="PS51462">
    <property type="entry name" value="NUDIX"/>
    <property type="match status" value="1"/>
</dbReference>
<dbReference type="InterPro" id="IPR036390">
    <property type="entry name" value="WH_DNA-bd_sf"/>
</dbReference>
<dbReference type="AlphaFoldDB" id="A0A1F4ZAW6"/>
<dbReference type="STRING" id="1797259.A2989_00890"/>
<evidence type="ECO:0000259" key="2">
    <source>
        <dbReference type="PROSITE" id="PS51462"/>
    </source>
</evidence>
<proteinExistence type="predicted"/>
<feature type="domain" description="Nudix hydrolase" evidence="2">
    <location>
        <begin position="80"/>
        <end position="214"/>
    </location>
</feature>
<dbReference type="Proteomes" id="UP000177080">
    <property type="component" value="Unassembled WGS sequence"/>
</dbReference>
<name>A0A1F4ZAW6_9BACT</name>
<accession>A0A1F4ZAW6</accession>
<dbReference type="EMBL" id="MEXN01000007">
    <property type="protein sequence ID" value="OGD03372.1"/>
    <property type="molecule type" value="Genomic_DNA"/>
</dbReference>
<evidence type="ECO:0000313" key="4">
    <source>
        <dbReference type="Proteomes" id="UP000177080"/>
    </source>
</evidence>
<sequence length="230" mass="27117">MELKIHDFQISILRELLFKPNARFRDLKTVDVTNDHFTFHVNRLIQEGLITKSAGKYSLTPQGKEFANRMDTDSLKLERQAKLAVALHAVRPKNGITEYLVHRRLKEPFYGWYGSHSGKIRWGETPLDCAHREFLEETGLTGDFIHKGIVHYHHFHKNGQLLEDKYFWVYKIENTKGKLKEKIPEGENIWMTEKQYRALENVFATFDEMIEVINSPKLIYLDSTRFVESY</sequence>
<keyword evidence="1" id="KW-0378">Hydrolase</keyword>
<dbReference type="Gene3D" id="1.10.10.10">
    <property type="entry name" value="Winged helix-like DNA-binding domain superfamily/Winged helix DNA-binding domain"/>
    <property type="match status" value="1"/>
</dbReference>
<protein>
    <recommendedName>
        <fullName evidence="2">Nudix hydrolase domain-containing protein</fullName>
    </recommendedName>
</protein>
<dbReference type="SUPFAM" id="SSF55811">
    <property type="entry name" value="Nudix"/>
    <property type="match status" value="1"/>
</dbReference>
<organism evidence="3 4">
    <name type="scientific">Candidatus Amesbacteria bacterium RIFCSPLOWO2_01_FULL_48_25</name>
    <dbReference type="NCBI Taxonomy" id="1797259"/>
    <lineage>
        <taxon>Bacteria</taxon>
        <taxon>Candidatus Amesiibacteriota</taxon>
    </lineage>
</organism>
<dbReference type="GO" id="GO:0016787">
    <property type="term" value="F:hydrolase activity"/>
    <property type="evidence" value="ECO:0007669"/>
    <property type="project" value="UniProtKB-KW"/>
</dbReference>
<dbReference type="Gene3D" id="3.90.79.10">
    <property type="entry name" value="Nucleoside Triphosphate Pyrophosphohydrolase"/>
    <property type="match status" value="1"/>
</dbReference>
<gene>
    <name evidence="3" type="ORF">A2989_00890</name>
</gene>
<comment type="caution">
    <text evidence="3">The sequence shown here is derived from an EMBL/GenBank/DDBJ whole genome shotgun (WGS) entry which is preliminary data.</text>
</comment>
<dbReference type="InterPro" id="IPR015797">
    <property type="entry name" value="NUDIX_hydrolase-like_dom_sf"/>
</dbReference>
<evidence type="ECO:0000256" key="1">
    <source>
        <dbReference type="ARBA" id="ARBA00022801"/>
    </source>
</evidence>
<evidence type="ECO:0000313" key="3">
    <source>
        <dbReference type="EMBL" id="OGD03372.1"/>
    </source>
</evidence>
<dbReference type="SUPFAM" id="SSF46785">
    <property type="entry name" value="Winged helix' DNA-binding domain"/>
    <property type="match status" value="1"/>
</dbReference>
<dbReference type="PROSITE" id="PS00893">
    <property type="entry name" value="NUDIX_BOX"/>
    <property type="match status" value="1"/>
</dbReference>
<dbReference type="InterPro" id="IPR036388">
    <property type="entry name" value="WH-like_DNA-bd_sf"/>
</dbReference>